<dbReference type="EMBL" id="QUTE01017040">
    <property type="protein sequence ID" value="RHY94696.1"/>
    <property type="molecule type" value="Genomic_DNA"/>
</dbReference>
<organism evidence="5 6">
    <name type="scientific">Aphanomyces astaci</name>
    <name type="common">Crayfish plague agent</name>
    <dbReference type="NCBI Taxonomy" id="112090"/>
    <lineage>
        <taxon>Eukaryota</taxon>
        <taxon>Sar</taxon>
        <taxon>Stramenopiles</taxon>
        <taxon>Oomycota</taxon>
        <taxon>Saprolegniomycetes</taxon>
        <taxon>Saprolegniales</taxon>
        <taxon>Verrucalvaceae</taxon>
        <taxon>Aphanomyces</taxon>
    </lineage>
</organism>
<proteinExistence type="predicted"/>
<name>A0A397EJB3_APHAT</name>
<sequence length="940" mass="103519">MPPPPPVLGQTLTSARNVSEANVHISNPNAVIHISTSRPGKHKPSMVDTYCLLFNAQVRFKLFHAHMQVDTCIRFTTTQGQLVEHMSHNPASIDGAITQVPRNQYGHDQKFIVALQYVNYGIDSSDIHQLVTFTATPTILGFIISHSEDTVYDQSRPLDECSVQCVLHSSNVDVTLCQGQGDVLCEYAYSPHDPSGGLFRNATMVCKIYRDTRQRSHWVFNPIGEGMTCVSHCIVGLTRCAQLHLVDIIPDIDIPNVASLNSIQGICSALSSVEFLAFENKFPANGHDKRAFATCLCEGMVRSRPELRSEKRITALLSLLYEMFDQIGAYGALWYCHVTTVSGVDINGDCQVDWEEFTSFCVALGMISTKQSQLAEGKGKNCFVVSSSDRAITVWSIVNAVKGQYVQSGKVVNHDMMMVVKWCPMLKLCLLSSVKSTSLWNVDTYVVEIPATRLFATCSFDHNVAVWEADRMKVLFQFTGHTQVMLTGHHYALLDVKLVRHHSAKLFCVTGDTSGHFKIWDISRCIVDASRDAAVVLHTYTVNVVGSMAPIFHSFAIIPERKRTTELLDIWAGNFQVLRLVPEMVTSLHSPLQFVLYNQVSHTFTASIAGRITVAPMSACAYSSEHGLIATGDTNGHIRVHDFQRLSLIFRCDGHKGEVTALAFHRQCCVLFAGDSAGEVLVWQVLNVSTMSKCLMRLTSTAATPASSLSSTFVTDVSPTAPTSCGISSLCMTEDSEHSFASVVAADDLGYVHCWPLQSIRQHFRGVMRIHFDPLAESMIAYARGGYNPNLRISRRQSVMAPPPPPPVASSTATQAATDQRSRGPHQKQPGQKGGNGRTPSPRVADALSWKAHDSKILQLCPLQFPGFLYSYDDVGVRLWDAEGGCLGTLQRRFDDAESQPMQWQYRPSILLVDNSATMKQMALDILTAAVADSNSSVVG</sequence>
<evidence type="ECO:0000256" key="1">
    <source>
        <dbReference type="ARBA" id="ARBA00022574"/>
    </source>
</evidence>
<comment type="caution">
    <text evidence="5">The sequence shown here is derived from an EMBL/GenBank/DDBJ whole genome shotgun (WGS) entry which is preliminary data.</text>
</comment>
<evidence type="ECO:0000256" key="4">
    <source>
        <dbReference type="SAM" id="MobiDB-lite"/>
    </source>
</evidence>
<feature type="repeat" description="WD" evidence="3">
    <location>
        <begin position="652"/>
        <end position="693"/>
    </location>
</feature>
<dbReference type="Pfam" id="PF00400">
    <property type="entry name" value="WD40"/>
    <property type="match status" value="1"/>
</dbReference>
<evidence type="ECO:0000313" key="5">
    <source>
        <dbReference type="EMBL" id="RHY94696.1"/>
    </source>
</evidence>
<dbReference type="InterPro" id="IPR050349">
    <property type="entry name" value="WD_LIS1/nudF_dynein_reg"/>
</dbReference>
<feature type="compositionally biased region" description="Low complexity" evidence="4">
    <location>
        <begin position="809"/>
        <end position="818"/>
    </location>
</feature>
<dbReference type="InterPro" id="IPR015943">
    <property type="entry name" value="WD40/YVTN_repeat-like_dom_sf"/>
</dbReference>
<evidence type="ECO:0000256" key="2">
    <source>
        <dbReference type="ARBA" id="ARBA00022737"/>
    </source>
</evidence>
<accession>A0A397EJB3</accession>
<dbReference type="AlphaFoldDB" id="A0A397EJB3"/>
<keyword evidence="2" id="KW-0677">Repeat</keyword>
<protein>
    <submittedName>
        <fullName evidence="5">Uncharacterized protein</fullName>
    </submittedName>
</protein>
<dbReference type="Proteomes" id="UP000266196">
    <property type="component" value="Unassembled WGS sequence"/>
</dbReference>
<evidence type="ECO:0000313" key="6">
    <source>
        <dbReference type="Proteomes" id="UP000266196"/>
    </source>
</evidence>
<dbReference type="InterPro" id="IPR001680">
    <property type="entry name" value="WD40_rpt"/>
</dbReference>
<dbReference type="SMART" id="SM00320">
    <property type="entry name" value="WD40"/>
    <property type="match status" value="6"/>
</dbReference>
<gene>
    <name evidence="5" type="ORF">DYB31_005017</name>
</gene>
<dbReference type="InterPro" id="IPR036322">
    <property type="entry name" value="WD40_repeat_dom_sf"/>
</dbReference>
<dbReference type="PROSITE" id="PS50082">
    <property type="entry name" value="WD_REPEATS_2"/>
    <property type="match status" value="1"/>
</dbReference>
<evidence type="ECO:0000256" key="3">
    <source>
        <dbReference type="PROSITE-ProRule" id="PRU00221"/>
    </source>
</evidence>
<reference evidence="5 6" key="1">
    <citation type="submission" date="2018-08" db="EMBL/GenBank/DDBJ databases">
        <title>Aphanomyces genome sequencing and annotation.</title>
        <authorList>
            <person name="Minardi D."/>
            <person name="Oidtmann B."/>
            <person name="Van Der Giezen M."/>
            <person name="Studholme D.J."/>
        </authorList>
    </citation>
    <scope>NUCLEOTIDE SEQUENCE [LARGE SCALE GENOMIC DNA]</scope>
    <source>
        <strain evidence="5 6">197901</strain>
    </source>
</reference>
<feature type="region of interest" description="Disordered" evidence="4">
    <location>
        <begin position="797"/>
        <end position="844"/>
    </location>
</feature>
<keyword evidence="1 3" id="KW-0853">WD repeat</keyword>
<dbReference type="VEuPathDB" id="FungiDB:H257_10392"/>
<dbReference type="Gene3D" id="2.130.10.10">
    <property type="entry name" value="YVTN repeat-like/Quinoprotein amine dehydrogenase"/>
    <property type="match status" value="2"/>
</dbReference>
<dbReference type="SUPFAM" id="SSF50978">
    <property type="entry name" value="WD40 repeat-like"/>
    <property type="match status" value="1"/>
</dbReference>
<dbReference type="PANTHER" id="PTHR44129">
    <property type="entry name" value="WD REPEAT-CONTAINING PROTEIN POP1"/>
    <property type="match status" value="1"/>
</dbReference>